<gene>
    <name evidence="1" type="ORF">ACOLOM_LOCUS13873</name>
</gene>
<feature type="non-terminal residue" evidence="1">
    <location>
        <position position="1"/>
    </location>
</feature>
<dbReference type="EMBL" id="CAJVPT010065765">
    <property type="protein sequence ID" value="CAG8772352.1"/>
    <property type="molecule type" value="Genomic_DNA"/>
</dbReference>
<protein>
    <submittedName>
        <fullName evidence="1">13433_t:CDS:1</fullName>
    </submittedName>
</protein>
<comment type="caution">
    <text evidence="1">The sequence shown here is derived from an EMBL/GenBank/DDBJ whole genome shotgun (WGS) entry which is preliminary data.</text>
</comment>
<reference evidence="1" key="1">
    <citation type="submission" date="2021-06" db="EMBL/GenBank/DDBJ databases">
        <authorList>
            <person name="Kallberg Y."/>
            <person name="Tangrot J."/>
            <person name="Rosling A."/>
        </authorList>
    </citation>
    <scope>NUCLEOTIDE SEQUENCE</scope>
    <source>
        <strain evidence="1">CL356</strain>
    </source>
</reference>
<proteinExistence type="predicted"/>
<sequence>AKLQSRAEASPPLAAFVFHTHIPIVRFVSFIIVSFDHVVETFERVVGKEKNIKAIYKDVTLDEYFEKRGGGTFPAAKEAPEGDGIIKRDMTMLKEIHPGLLSLEAWMKEVDYDGTGKPLLKNLDHLNGK</sequence>
<organism evidence="1 2">
    <name type="scientific">Acaulospora colombiana</name>
    <dbReference type="NCBI Taxonomy" id="27376"/>
    <lineage>
        <taxon>Eukaryota</taxon>
        <taxon>Fungi</taxon>
        <taxon>Fungi incertae sedis</taxon>
        <taxon>Mucoromycota</taxon>
        <taxon>Glomeromycotina</taxon>
        <taxon>Glomeromycetes</taxon>
        <taxon>Diversisporales</taxon>
        <taxon>Acaulosporaceae</taxon>
        <taxon>Acaulospora</taxon>
    </lineage>
</organism>
<accession>A0ACA9R196</accession>
<keyword evidence="2" id="KW-1185">Reference proteome</keyword>
<dbReference type="Proteomes" id="UP000789525">
    <property type="component" value="Unassembled WGS sequence"/>
</dbReference>
<name>A0ACA9R196_9GLOM</name>
<feature type="non-terminal residue" evidence="1">
    <location>
        <position position="129"/>
    </location>
</feature>
<evidence type="ECO:0000313" key="2">
    <source>
        <dbReference type="Proteomes" id="UP000789525"/>
    </source>
</evidence>
<evidence type="ECO:0000313" key="1">
    <source>
        <dbReference type="EMBL" id="CAG8772352.1"/>
    </source>
</evidence>